<organism evidence="2 3">
    <name type="scientific">Thermocatellispora tengchongensis</name>
    <dbReference type="NCBI Taxonomy" id="1073253"/>
    <lineage>
        <taxon>Bacteria</taxon>
        <taxon>Bacillati</taxon>
        <taxon>Actinomycetota</taxon>
        <taxon>Actinomycetes</taxon>
        <taxon>Streptosporangiales</taxon>
        <taxon>Streptosporangiaceae</taxon>
        <taxon>Thermocatellispora</taxon>
    </lineage>
</organism>
<protein>
    <submittedName>
        <fullName evidence="2">Uncharacterized protein</fullName>
    </submittedName>
</protein>
<keyword evidence="1" id="KW-1133">Transmembrane helix</keyword>
<dbReference type="AlphaFoldDB" id="A0A840PGS7"/>
<keyword evidence="3" id="KW-1185">Reference proteome</keyword>
<dbReference type="RefSeq" id="WP_185053590.1">
    <property type="nucleotide sequence ID" value="NZ_BAABIX010000008.1"/>
</dbReference>
<evidence type="ECO:0000313" key="3">
    <source>
        <dbReference type="Proteomes" id="UP000578449"/>
    </source>
</evidence>
<accession>A0A840PGS7</accession>
<sequence>MAVFLSLTVVLSAPAQTAVITTGERLWALPLMLAPGAAALATRWVLGEAVVQGAFDKATTGGHGWLWVGEQGLLLIAANMALVVIIGVSRWTIRRSPGSHPEVLLRP</sequence>
<comment type="caution">
    <text evidence="2">The sequence shown here is derived from an EMBL/GenBank/DDBJ whole genome shotgun (WGS) entry which is preliminary data.</text>
</comment>
<feature type="transmembrane region" description="Helical" evidence="1">
    <location>
        <begin position="73"/>
        <end position="93"/>
    </location>
</feature>
<dbReference type="Proteomes" id="UP000578449">
    <property type="component" value="Unassembled WGS sequence"/>
</dbReference>
<gene>
    <name evidence="2" type="ORF">HNP84_006461</name>
</gene>
<name>A0A840PGS7_9ACTN</name>
<keyword evidence="1" id="KW-0812">Transmembrane</keyword>
<dbReference type="EMBL" id="JACHGN010000015">
    <property type="protein sequence ID" value="MBB5136710.1"/>
    <property type="molecule type" value="Genomic_DNA"/>
</dbReference>
<evidence type="ECO:0000256" key="1">
    <source>
        <dbReference type="SAM" id="Phobius"/>
    </source>
</evidence>
<keyword evidence="1" id="KW-0472">Membrane</keyword>
<reference evidence="2 3" key="1">
    <citation type="submission" date="2020-08" db="EMBL/GenBank/DDBJ databases">
        <title>Genomic Encyclopedia of Type Strains, Phase IV (KMG-IV): sequencing the most valuable type-strain genomes for metagenomic binning, comparative biology and taxonomic classification.</title>
        <authorList>
            <person name="Goeker M."/>
        </authorList>
    </citation>
    <scope>NUCLEOTIDE SEQUENCE [LARGE SCALE GENOMIC DNA]</scope>
    <source>
        <strain evidence="2 3">DSM 45615</strain>
    </source>
</reference>
<proteinExistence type="predicted"/>
<evidence type="ECO:0000313" key="2">
    <source>
        <dbReference type="EMBL" id="MBB5136710.1"/>
    </source>
</evidence>